<name>A0A1T4QDR6_9SPIR</name>
<dbReference type="GeneID" id="303368157"/>
<evidence type="ECO:0000313" key="1">
    <source>
        <dbReference type="EMBL" id="SKA01671.1"/>
    </source>
</evidence>
<keyword evidence="2" id="KW-1185">Reference proteome</keyword>
<dbReference type="Gene3D" id="3.90.1150.10">
    <property type="entry name" value="Aspartate Aminotransferase, domain 1"/>
    <property type="match status" value="1"/>
</dbReference>
<dbReference type="RefSeq" id="WP_078931670.1">
    <property type="nucleotide sequence ID" value="NZ_FUXC01000013.1"/>
</dbReference>
<reference evidence="1 2" key="1">
    <citation type="submission" date="2017-02" db="EMBL/GenBank/DDBJ databases">
        <authorList>
            <person name="Peterson S.W."/>
        </authorList>
    </citation>
    <scope>NUCLEOTIDE SEQUENCE [LARGE SCALE GENOMIC DNA]</scope>
    <source>
        <strain evidence="1 2">ATCC BAA-909</strain>
    </source>
</reference>
<organism evidence="1 2">
    <name type="scientific">Treponema berlinense</name>
    <dbReference type="NCBI Taxonomy" id="225004"/>
    <lineage>
        <taxon>Bacteria</taxon>
        <taxon>Pseudomonadati</taxon>
        <taxon>Spirochaetota</taxon>
        <taxon>Spirochaetia</taxon>
        <taxon>Spirochaetales</taxon>
        <taxon>Treponemataceae</taxon>
        <taxon>Treponema</taxon>
    </lineage>
</organism>
<dbReference type="SUPFAM" id="SSF53383">
    <property type="entry name" value="PLP-dependent transferases"/>
    <property type="match status" value="1"/>
</dbReference>
<protein>
    <submittedName>
        <fullName evidence="1">Uncharacterized protein</fullName>
    </submittedName>
</protein>
<dbReference type="InterPro" id="IPR015422">
    <property type="entry name" value="PyrdxlP-dep_Trfase_small"/>
</dbReference>
<evidence type="ECO:0000313" key="2">
    <source>
        <dbReference type="Proteomes" id="UP000190395"/>
    </source>
</evidence>
<dbReference type="AlphaFoldDB" id="A0A1T4QDR6"/>
<dbReference type="STRING" id="225004.SAMN02745152_01930"/>
<dbReference type="EMBL" id="FUXC01000013">
    <property type="protein sequence ID" value="SKA01671.1"/>
    <property type="molecule type" value="Genomic_DNA"/>
</dbReference>
<dbReference type="InterPro" id="IPR015424">
    <property type="entry name" value="PyrdxlP-dep_Trfase"/>
</dbReference>
<accession>A0A1T4QDR6</accession>
<gene>
    <name evidence="1" type="ORF">SAMN02745152_01930</name>
</gene>
<sequence>MEFSNYCFDTLCVQGSPEAKVWVDRGTMFGIEGEKFQRINCATPRKILEAALKAICGEFKNN</sequence>
<proteinExistence type="predicted"/>
<dbReference type="Proteomes" id="UP000190395">
    <property type="component" value="Unassembled WGS sequence"/>
</dbReference>